<dbReference type="EMBL" id="CABFNS010000837">
    <property type="protein sequence ID" value="VUC31936.1"/>
    <property type="molecule type" value="Genomic_DNA"/>
</dbReference>
<name>A0ABY6UL52_BIOOC</name>
<dbReference type="SUPFAM" id="SSF56112">
    <property type="entry name" value="Protein kinase-like (PK-like)"/>
    <property type="match status" value="1"/>
</dbReference>
<accession>A0ABY6UL52</accession>
<dbReference type="InterPro" id="IPR011009">
    <property type="entry name" value="Kinase-like_dom_sf"/>
</dbReference>
<organism evidence="1 2">
    <name type="scientific">Bionectria ochroleuca</name>
    <name type="common">Gliocladium roseum</name>
    <dbReference type="NCBI Taxonomy" id="29856"/>
    <lineage>
        <taxon>Eukaryota</taxon>
        <taxon>Fungi</taxon>
        <taxon>Dikarya</taxon>
        <taxon>Ascomycota</taxon>
        <taxon>Pezizomycotina</taxon>
        <taxon>Sordariomycetes</taxon>
        <taxon>Hypocreomycetidae</taxon>
        <taxon>Hypocreales</taxon>
        <taxon>Bionectriaceae</taxon>
        <taxon>Clonostachys</taxon>
    </lineage>
</organism>
<proteinExistence type="predicted"/>
<protein>
    <recommendedName>
        <fullName evidence="3">Protein kinase domain-containing protein</fullName>
    </recommendedName>
</protein>
<comment type="caution">
    <text evidence="1">The sequence shown here is derived from an EMBL/GenBank/DDBJ whole genome shotgun (WGS) entry which is preliminary data.</text>
</comment>
<dbReference type="Gene3D" id="1.10.510.10">
    <property type="entry name" value="Transferase(Phosphotransferase) domain 1"/>
    <property type="match status" value="1"/>
</dbReference>
<evidence type="ECO:0000313" key="2">
    <source>
        <dbReference type="Proteomes" id="UP000766486"/>
    </source>
</evidence>
<evidence type="ECO:0008006" key="3">
    <source>
        <dbReference type="Google" id="ProtNLM"/>
    </source>
</evidence>
<dbReference type="Proteomes" id="UP000766486">
    <property type="component" value="Unassembled WGS sequence"/>
</dbReference>
<reference evidence="1 2" key="1">
    <citation type="submission" date="2019-06" db="EMBL/GenBank/DDBJ databases">
        <authorList>
            <person name="Broberg M."/>
        </authorList>
    </citation>
    <scope>NUCLEOTIDE SEQUENCE [LARGE SCALE GENOMIC DNA]</scope>
</reference>
<evidence type="ECO:0000313" key="1">
    <source>
        <dbReference type="EMBL" id="VUC31936.1"/>
    </source>
</evidence>
<gene>
    <name evidence="1" type="ORF">CLO192961_LOCUS315790</name>
</gene>
<keyword evidence="2" id="KW-1185">Reference proteome</keyword>
<sequence>MYSTLQSRAPYQIRGWKAGDDEFLINIQVNGYLFVIPVSVGSFTSSPKELERFKAIHSMIAAGGNDSPEVWDYAQEVTNLFMSDFATLAPLPMNTYKTTLAELESRMSFECKYQVAHETLSNVAVLPRTKGECASSDDFAPQVEWDMRQLQSTFPLFSSQEVEIHCSEEDSVHDVTPHKVLVENTTYFYKPCFSAYDAIREVDKYCKITMSDPFQDTIRTSKLFGVVVNDDGQAKGLLYHWIQTAQADSLTGAIENDASPPSVARKQKWVFQIRRTLEGLHRIGATWGDVKSDNVLIDEEDNAVVIGLGGGTTRGWVERGLGGTVEGDLQGLERLMEFVSNGDSPLRAKNRGAEDYRDMEE</sequence>